<evidence type="ECO:0000256" key="2">
    <source>
        <dbReference type="ARBA" id="ARBA00004184"/>
    </source>
</evidence>
<evidence type="ECO:0000313" key="10">
    <source>
        <dbReference type="Proteomes" id="UP000427769"/>
    </source>
</evidence>
<protein>
    <submittedName>
        <fullName evidence="9">F0F1 ATP synthase subunit epsilon</fullName>
    </submittedName>
</protein>
<keyword evidence="7" id="KW-0066">ATP synthesis</keyword>
<keyword evidence="6" id="KW-0472">Membrane</keyword>
<dbReference type="CDD" id="cd12152">
    <property type="entry name" value="F1-ATPase_delta"/>
    <property type="match status" value="1"/>
</dbReference>
<dbReference type="GO" id="GO:0012505">
    <property type="term" value="C:endomembrane system"/>
    <property type="evidence" value="ECO:0007669"/>
    <property type="project" value="UniProtKB-SubCell"/>
</dbReference>
<dbReference type="OrthoDB" id="8546953at2"/>
<reference evidence="9 10" key="1">
    <citation type="submission" date="2019-11" db="EMBL/GenBank/DDBJ databases">
        <title>Comparative genomics of hydrocarbon-degrading Desulfosarcina strains.</title>
        <authorList>
            <person name="Watanabe M."/>
            <person name="Kojima H."/>
            <person name="Fukui M."/>
        </authorList>
    </citation>
    <scope>NUCLEOTIDE SEQUENCE [LARGE SCALE GENOMIC DNA]</scope>
    <source>
        <strain evidence="9 10">PP31</strain>
    </source>
</reference>
<dbReference type="GO" id="GO:0045259">
    <property type="term" value="C:proton-transporting ATP synthase complex"/>
    <property type="evidence" value="ECO:0007669"/>
    <property type="project" value="UniProtKB-KW"/>
</dbReference>
<dbReference type="NCBIfam" id="TIGR03166">
    <property type="entry name" value="alt_F1F0_F1_eps"/>
    <property type="match status" value="1"/>
</dbReference>
<dbReference type="SUPFAM" id="SSF51344">
    <property type="entry name" value="Epsilon subunit of F1F0-ATP synthase N-terminal domain"/>
    <property type="match status" value="1"/>
</dbReference>
<gene>
    <name evidence="9" type="primary">atpC-1</name>
    <name evidence="9" type="ORF">DSCW_37440</name>
</gene>
<organism evidence="9 10">
    <name type="scientific">Desulfosarcina widdelii</name>
    <dbReference type="NCBI Taxonomy" id="947919"/>
    <lineage>
        <taxon>Bacteria</taxon>
        <taxon>Pseudomonadati</taxon>
        <taxon>Thermodesulfobacteriota</taxon>
        <taxon>Desulfobacteria</taxon>
        <taxon>Desulfobacterales</taxon>
        <taxon>Desulfosarcinaceae</taxon>
        <taxon>Desulfosarcina</taxon>
    </lineage>
</organism>
<sequence>MKLKILQPQSVFMDETVDKVVAQGPEGAFGIRPRHLDMVAALSPGILAYWPPGGEEHFLAVNGGILVKQGETVQVATRMAVLGNLGDLQTAVRRFVTDLDERERQNRAVVARLEADFIRRFVEFGKNV</sequence>
<dbReference type="EMBL" id="AP021875">
    <property type="protein sequence ID" value="BBO76327.1"/>
    <property type="molecule type" value="Genomic_DNA"/>
</dbReference>
<comment type="similarity">
    <text evidence="3">Belongs to the ATPase epsilon chain family.</text>
</comment>
<dbReference type="NCBIfam" id="NF004871">
    <property type="entry name" value="PRK06228.1"/>
    <property type="match status" value="1"/>
</dbReference>
<keyword evidence="5" id="KW-0406">Ion transport</keyword>
<name>A0A5K7ZJT2_9BACT</name>
<dbReference type="InterPro" id="IPR020546">
    <property type="entry name" value="ATP_synth_F1_dsu/esu_N"/>
</dbReference>
<proteinExistence type="inferred from homology"/>
<evidence type="ECO:0000256" key="4">
    <source>
        <dbReference type="ARBA" id="ARBA00022448"/>
    </source>
</evidence>
<dbReference type="AlphaFoldDB" id="A0A5K7ZJT2"/>
<evidence type="ECO:0000256" key="6">
    <source>
        <dbReference type="ARBA" id="ARBA00023136"/>
    </source>
</evidence>
<dbReference type="Gene3D" id="2.60.15.10">
    <property type="entry name" value="F0F1 ATP synthase delta/epsilon subunit, N-terminal"/>
    <property type="match status" value="1"/>
</dbReference>
<evidence type="ECO:0000313" key="9">
    <source>
        <dbReference type="EMBL" id="BBO76327.1"/>
    </source>
</evidence>
<dbReference type="Proteomes" id="UP000427769">
    <property type="component" value="Chromosome"/>
</dbReference>
<dbReference type="GO" id="GO:0046933">
    <property type="term" value="F:proton-transporting ATP synthase activity, rotational mechanism"/>
    <property type="evidence" value="ECO:0007669"/>
    <property type="project" value="InterPro"/>
</dbReference>
<dbReference type="KEGG" id="dwd:DSCW_37440"/>
<comment type="function">
    <text evidence="1">Produces ATP from ADP in the presence of a proton gradient across the membrane.</text>
</comment>
<accession>A0A5K7ZJT2</accession>
<feature type="domain" description="ATP synthase F1 complex delta/epsilon subunit N-terminal" evidence="8">
    <location>
        <begin position="1"/>
        <end position="79"/>
    </location>
</feature>
<evidence type="ECO:0000256" key="5">
    <source>
        <dbReference type="ARBA" id="ARBA00023065"/>
    </source>
</evidence>
<comment type="subcellular location">
    <subcellularLocation>
        <location evidence="2">Endomembrane system</location>
        <topology evidence="2">Peripheral membrane protein</topology>
    </subcellularLocation>
</comment>
<keyword evidence="7" id="KW-0139">CF(1)</keyword>
<dbReference type="RefSeq" id="WP_155305162.1">
    <property type="nucleotide sequence ID" value="NZ_AP021875.1"/>
</dbReference>
<dbReference type="InterPro" id="IPR036771">
    <property type="entry name" value="ATPsynth_dsu/esu_N"/>
</dbReference>
<evidence type="ECO:0000256" key="3">
    <source>
        <dbReference type="ARBA" id="ARBA00005712"/>
    </source>
</evidence>
<keyword evidence="10" id="KW-1185">Reference proteome</keyword>
<evidence type="ECO:0000259" key="8">
    <source>
        <dbReference type="Pfam" id="PF02823"/>
    </source>
</evidence>
<evidence type="ECO:0000256" key="1">
    <source>
        <dbReference type="ARBA" id="ARBA00003543"/>
    </source>
</evidence>
<dbReference type="InterPro" id="IPR001469">
    <property type="entry name" value="ATP_synth_F1_dsu/esu"/>
</dbReference>
<evidence type="ECO:0000256" key="7">
    <source>
        <dbReference type="ARBA" id="ARBA00023196"/>
    </source>
</evidence>
<dbReference type="InterPro" id="IPR024037">
    <property type="entry name" value="Alt_ATP_synth_F1_esu"/>
</dbReference>
<keyword evidence="4" id="KW-0813">Transport</keyword>
<dbReference type="Pfam" id="PF02823">
    <property type="entry name" value="ATP-synt_DE_N"/>
    <property type="match status" value="1"/>
</dbReference>